<dbReference type="GO" id="GO:0016899">
    <property type="term" value="F:oxidoreductase activity, acting on the CH-OH group of donors, oxygen as acceptor"/>
    <property type="evidence" value="ECO:0007669"/>
    <property type="project" value="InterPro"/>
</dbReference>
<reference evidence="3 4" key="1">
    <citation type="submission" date="2015-04" db="EMBL/GenBank/DDBJ databases">
        <title>The draft genome sequence of Fusarium langsethiae, a T-2/HT-2 mycotoxin producer.</title>
        <authorList>
            <person name="Lysoe E."/>
            <person name="Divon H.H."/>
            <person name="Terzi V."/>
            <person name="Orru L."/>
            <person name="Lamontanara A."/>
            <person name="Kolseth A.-K."/>
            <person name="Frandsen R.J."/>
            <person name="Nielsen K."/>
            <person name="Thrane U."/>
        </authorList>
    </citation>
    <scope>NUCLEOTIDE SEQUENCE [LARGE SCALE GENOMIC DNA]</scope>
    <source>
        <strain evidence="3 4">Fl201059</strain>
    </source>
</reference>
<accession>A0A0M9EWE2</accession>
<feature type="chain" id="PRO_5005835139" evidence="1">
    <location>
        <begin position="19"/>
        <end position="806"/>
    </location>
</feature>
<dbReference type="Pfam" id="PF01565">
    <property type="entry name" value="FAD_binding_4"/>
    <property type="match status" value="1"/>
</dbReference>
<evidence type="ECO:0000313" key="3">
    <source>
        <dbReference type="EMBL" id="KPA41052.1"/>
    </source>
</evidence>
<feature type="domain" description="FAD-binding PCMH-type" evidence="2">
    <location>
        <begin position="31"/>
        <end position="204"/>
    </location>
</feature>
<dbReference type="PROSITE" id="PS51387">
    <property type="entry name" value="FAD_PCMH"/>
    <property type="match status" value="1"/>
</dbReference>
<dbReference type="PANTHER" id="PTHR43762">
    <property type="entry name" value="L-GULONOLACTONE OXIDASE"/>
    <property type="match status" value="1"/>
</dbReference>
<protein>
    <submittedName>
        <fullName evidence="3">Fad fmn-containing dehydrogenase</fullName>
    </submittedName>
</protein>
<evidence type="ECO:0000256" key="1">
    <source>
        <dbReference type="SAM" id="SignalP"/>
    </source>
</evidence>
<dbReference type="InterPro" id="IPR010031">
    <property type="entry name" value="FAD_lactone_oxidase-like"/>
</dbReference>
<dbReference type="AlphaFoldDB" id="A0A0M9EWE2"/>
<dbReference type="Gene3D" id="3.30.465.10">
    <property type="match status" value="1"/>
</dbReference>
<dbReference type="InterPro" id="IPR036465">
    <property type="entry name" value="vWFA_dom_sf"/>
</dbReference>
<keyword evidence="4" id="KW-1185">Reference proteome</keyword>
<keyword evidence="1" id="KW-0732">Signal</keyword>
<dbReference type="InterPro" id="IPR006094">
    <property type="entry name" value="Oxid_FAD_bind_N"/>
</dbReference>
<dbReference type="SUPFAM" id="SSF53300">
    <property type="entry name" value="vWA-like"/>
    <property type="match status" value="1"/>
</dbReference>
<dbReference type="OrthoDB" id="371463at2759"/>
<name>A0A0M9EWE2_FUSLA</name>
<evidence type="ECO:0000313" key="4">
    <source>
        <dbReference type="Proteomes" id="UP000037904"/>
    </source>
</evidence>
<dbReference type="EMBL" id="JXCE01000110">
    <property type="protein sequence ID" value="KPA41052.1"/>
    <property type="molecule type" value="Genomic_DNA"/>
</dbReference>
<dbReference type="Gene3D" id="3.30.43.10">
    <property type="entry name" value="Uridine Diphospho-n-acetylenolpyruvylglucosamine Reductase, domain 2"/>
    <property type="match status" value="1"/>
</dbReference>
<proteinExistence type="predicted"/>
<feature type="signal peptide" evidence="1">
    <location>
        <begin position="1"/>
        <end position="18"/>
    </location>
</feature>
<dbReference type="InterPro" id="IPR016169">
    <property type="entry name" value="FAD-bd_PCMH_sub2"/>
</dbReference>
<dbReference type="UniPathway" id="UPA00771">
    <property type="reaction ID" value="UER00766"/>
</dbReference>
<dbReference type="InterPro" id="IPR036318">
    <property type="entry name" value="FAD-bd_PCMH-like_sf"/>
</dbReference>
<evidence type="ECO:0000259" key="2">
    <source>
        <dbReference type="PROSITE" id="PS51387"/>
    </source>
</evidence>
<dbReference type="InterPro" id="IPR016166">
    <property type="entry name" value="FAD-bd_PCMH"/>
</dbReference>
<comment type="caution">
    <text evidence="3">The sequence shown here is derived from an EMBL/GenBank/DDBJ whole genome shotgun (WGS) entry which is preliminary data.</text>
</comment>
<dbReference type="SUPFAM" id="SSF56176">
    <property type="entry name" value="FAD-binding/transporter-associated domain-like"/>
    <property type="match status" value="1"/>
</dbReference>
<dbReference type="Proteomes" id="UP000037904">
    <property type="component" value="Unassembled WGS sequence"/>
</dbReference>
<sequence>MTLIRSLGLLAFALGAIAVPYNTFDGPGFPACQDVAAVHDASSVKDIQNIVQDAIKAGQRVRASGKAHMWYDTMCSDDPNTVIVRTEQVNNIYDLDMEAGTVMIEAGVTFLQLAEYLHDRGASAGYTLVNWNITLAGCVAMGAHRSSIREDSMVAAGVLAMDIIDGTGKLRHLERDDSDEWLAASTSLGLLGVIVRMKFKIYPDFKVYADQKTQADVLDGDIYGMIAPYATANFWWWPHKKKFHWRYYDVIPTNQSDQEGFQNTFSITKIEADAISAIWNTGKGVSLSNLLAEEILFGQWEKPNFREKTTNEPITKWPVYGWNYDVLIGGLYPDQRPVWEYGIHGYTLELAFPMTQANAMLKRVRQLFDNEAKKLKFMASTYRSGINIKFGRPYFDLLGQVTYGTSDGADWEKGVIMLDFPSYKPSIGDGLRYNEPFYHKLAETLIDEFPCRPHWTKNTREVFERSAKNLDPDHISRFKAVREKFDPDVFMMIAQELGNLKPNIFLCCFITNSESNIPKTTAVSVQPQKAKMSAPESQPAVEGDEYEKTLLQLRCFDTMFLVDDSEAMQPYWPEIKTLIERIAPICAKHDPDGVDLYFVNHRPGGVLAKLPGVQSIRKSGYTHIGGFAGSMLLTSKGKQVGAIFDKVKPAGKCNMGARLGGLLKWYCDKFTGGEEKAALNIIVLTAGSFDDDIKTPLIQAARTLDEAKAPIHQAGVQLFRLGGPDLVRQKTLQHLDDELHKEAGTRDIVDTVTWSGHGTSMSDDELLKIVLGAVIKKIDIRASELHLDEAATTTRADREYDEGNVI</sequence>
<dbReference type="InterPro" id="IPR016167">
    <property type="entry name" value="FAD-bd_PCMH_sub1"/>
</dbReference>
<gene>
    <name evidence="3" type="ORF">FLAG1_06091</name>
</gene>
<organism evidence="3 4">
    <name type="scientific">Fusarium langsethiae</name>
    <dbReference type="NCBI Taxonomy" id="179993"/>
    <lineage>
        <taxon>Eukaryota</taxon>
        <taxon>Fungi</taxon>
        <taxon>Dikarya</taxon>
        <taxon>Ascomycota</taxon>
        <taxon>Pezizomycotina</taxon>
        <taxon>Sordariomycetes</taxon>
        <taxon>Hypocreomycetidae</taxon>
        <taxon>Hypocreales</taxon>
        <taxon>Nectriaceae</taxon>
        <taxon>Fusarium</taxon>
    </lineage>
</organism>
<dbReference type="GO" id="GO:0071949">
    <property type="term" value="F:FAD binding"/>
    <property type="evidence" value="ECO:0007669"/>
    <property type="project" value="InterPro"/>
</dbReference>
<dbReference type="PANTHER" id="PTHR43762:SF1">
    <property type="entry name" value="D-ARABINONO-1,4-LACTONE OXIDASE"/>
    <property type="match status" value="1"/>
</dbReference>